<evidence type="ECO:0000256" key="1">
    <source>
        <dbReference type="SAM" id="MobiDB-lite"/>
    </source>
</evidence>
<dbReference type="EMBL" id="LN907867">
    <property type="protein sequence ID" value="CUU42524.1"/>
    <property type="molecule type" value="Genomic_DNA"/>
</dbReference>
<reference evidence="3" key="2">
    <citation type="submission" date="2015-11" db="EMBL/GenBank/DDBJ databases">
        <authorList>
            <person name="Zhang Y."/>
            <person name="Guo Z."/>
        </authorList>
    </citation>
    <scope>NUCLEOTIDE SEQUENCE</scope>
    <source>
        <strain evidence="3">1</strain>
    </source>
</reference>
<dbReference type="KEGG" id="bvr:BVIR_2091"/>
<reference evidence="2" key="1">
    <citation type="journal article" date="2015" name="Genome Announc.">
        <title>Complete Genome Sequence of the Bacteriochlorophyll b-Producing Photosynthetic Bacterium Blastochloris viridis.</title>
        <authorList>
            <person name="Tsukatani Y."/>
            <person name="Hirose Y."/>
            <person name="Harada J."/>
            <person name="Misawa N."/>
            <person name="Mori K."/>
            <person name="Inoue K."/>
            <person name="Tamiaki H."/>
        </authorList>
    </citation>
    <scope>NUCLEOTIDE SEQUENCE [LARGE SCALE GENOMIC DNA]</scope>
    <source>
        <strain evidence="2">DSM 133</strain>
    </source>
</reference>
<name>A0A0H5BQ24_BLAVI</name>
<dbReference type="AlphaFoldDB" id="A0A0H5BQ24"/>
<sequence>MSANISTKPLTDAQLALLAAAAQRADRALVLAERFKGNAAQKTAEKLIGLGLVEEIRARGEMPVWRRNDDGRAMALCITKRGLQIISASENEPKPKTKTPAPARRPATKMRPATMTARPDGGDQREAASTKAQGRTLPAPSHELPHEPACPPSALSEGVNRAPDHGSPSSAPNIRAGTKQAQIQALLHRPEGVTSDTISG</sequence>
<evidence type="ECO:0000313" key="3">
    <source>
        <dbReference type="EMBL" id="CUU42524.1"/>
    </source>
</evidence>
<dbReference type="OrthoDB" id="7206991at2"/>
<accession>A0A0H5BQ24</accession>
<feature type="compositionally biased region" description="Low complexity" evidence="1">
    <location>
        <begin position="98"/>
        <end position="114"/>
    </location>
</feature>
<evidence type="ECO:0000313" key="2">
    <source>
        <dbReference type="EMBL" id="BAS00234.1"/>
    </source>
</evidence>
<dbReference type="RefSeq" id="WP_061349900.1">
    <property type="nucleotide sequence ID" value="NZ_AP014854.2"/>
</dbReference>
<reference evidence="4" key="3">
    <citation type="journal article" date="2016" name="Genome Announc.">
        <title>Revised genome sequence of the purple photosynthetic bacterium Blastochloris viridis.</title>
        <authorList>
            <person name="Liu L.N."/>
            <person name="Faulkner M."/>
            <person name="Liu X."/>
            <person name="Huang F."/>
            <person name="Darby A.C."/>
            <person name="Hall N."/>
        </authorList>
    </citation>
    <scope>NUCLEOTIDE SEQUENCE [LARGE SCALE GENOMIC DNA]</scope>
    <source>
        <strain evidence="4">ATCC 19567 / DSM 133 / F</strain>
    </source>
</reference>
<organism evidence="3 4">
    <name type="scientific">Blastochloris viridis</name>
    <name type="common">Rhodopseudomonas viridis</name>
    <dbReference type="NCBI Taxonomy" id="1079"/>
    <lineage>
        <taxon>Bacteria</taxon>
        <taxon>Pseudomonadati</taxon>
        <taxon>Pseudomonadota</taxon>
        <taxon>Alphaproteobacteria</taxon>
        <taxon>Hyphomicrobiales</taxon>
        <taxon>Blastochloridaceae</taxon>
        <taxon>Blastochloris</taxon>
    </lineage>
</organism>
<dbReference type="STRING" id="1079.BVIR_2091"/>
<evidence type="ECO:0000313" key="4">
    <source>
        <dbReference type="Proteomes" id="UP000065734"/>
    </source>
</evidence>
<keyword evidence="4" id="KW-1185">Reference proteome</keyword>
<gene>
    <name evidence="2" type="ORF">BV133_2640</name>
    <name evidence="3" type="ORF">BVIRIDIS_15360</name>
</gene>
<protein>
    <submittedName>
        <fullName evidence="3">Uncharacterized protein</fullName>
    </submittedName>
</protein>
<dbReference type="EMBL" id="AP014854">
    <property type="protein sequence ID" value="BAS00234.1"/>
    <property type="molecule type" value="Genomic_DNA"/>
</dbReference>
<dbReference type="Proteomes" id="UP000065734">
    <property type="component" value="Chromosome I"/>
</dbReference>
<feature type="region of interest" description="Disordered" evidence="1">
    <location>
        <begin position="88"/>
        <end position="179"/>
    </location>
</feature>
<proteinExistence type="predicted"/>